<organism evidence="1 2">
    <name type="scientific">Syntrophorhabdus aromaticivorans</name>
    <dbReference type="NCBI Taxonomy" id="328301"/>
    <lineage>
        <taxon>Bacteria</taxon>
        <taxon>Pseudomonadati</taxon>
        <taxon>Thermodesulfobacteriota</taxon>
        <taxon>Syntrophorhabdia</taxon>
        <taxon>Syntrophorhabdales</taxon>
        <taxon>Syntrophorhabdaceae</taxon>
        <taxon>Syntrophorhabdus</taxon>
    </lineage>
</organism>
<dbReference type="Pfam" id="PF11950">
    <property type="entry name" value="DUF3467"/>
    <property type="match status" value="1"/>
</dbReference>
<dbReference type="Proteomes" id="UP000777265">
    <property type="component" value="Unassembled WGS sequence"/>
</dbReference>
<name>A0A971S141_9BACT</name>
<dbReference type="EMBL" id="JAAYEE010000165">
    <property type="protein sequence ID" value="NLW35716.1"/>
    <property type="molecule type" value="Genomic_DNA"/>
</dbReference>
<reference evidence="1" key="1">
    <citation type="journal article" date="2020" name="Biotechnol. Biofuels">
        <title>New insights from the biogas microbiome by comprehensive genome-resolved metagenomics of nearly 1600 species originating from multiple anaerobic digesters.</title>
        <authorList>
            <person name="Campanaro S."/>
            <person name="Treu L."/>
            <person name="Rodriguez-R L.M."/>
            <person name="Kovalovszki A."/>
            <person name="Ziels R.M."/>
            <person name="Maus I."/>
            <person name="Zhu X."/>
            <person name="Kougias P.G."/>
            <person name="Basile A."/>
            <person name="Luo G."/>
            <person name="Schluter A."/>
            <person name="Konstantinidis K.T."/>
            <person name="Angelidaki I."/>
        </authorList>
    </citation>
    <scope>NUCLEOTIDE SEQUENCE</scope>
    <source>
        <strain evidence="1">AS06rmzACSIP_7</strain>
    </source>
</reference>
<gene>
    <name evidence="1" type="ORF">GXY80_09590</name>
</gene>
<evidence type="ECO:0000313" key="2">
    <source>
        <dbReference type="Proteomes" id="UP000777265"/>
    </source>
</evidence>
<comment type="caution">
    <text evidence="1">The sequence shown here is derived from an EMBL/GenBank/DDBJ whole genome shotgun (WGS) entry which is preliminary data.</text>
</comment>
<evidence type="ECO:0000313" key="1">
    <source>
        <dbReference type="EMBL" id="NLW35716.1"/>
    </source>
</evidence>
<proteinExistence type="predicted"/>
<sequence length="99" mass="11283">MDQKTPDNEKPQEQQQQLKVRWDNTTMRSSYSNVCNVAGTREEIVLLFGMNQSFNADQNEMTIQLNDRIVLSPFVAKRLAGLLDAVIKDYESKYGALAI</sequence>
<reference evidence="1" key="2">
    <citation type="submission" date="2020-01" db="EMBL/GenBank/DDBJ databases">
        <authorList>
            <person name="Campanaro S."/>
        </authorList>
    </citation>
    <scope>NUCLEOTIDE SEQUENCE</scope>
    <source>
        <strain evidence="1">AS06rmzACSIP_7</strain>
    </source>
</reference>
<protein>
    <submittedName>
        <fullName evidence="1">DUF3467 domain-containing protein</fullName>
    </submittedName>
</protein>
<accession>A0A971S141</accession>
<dbReference type="AlphaFoldDB" id="A0A971S141"/>
<dbReference type="InterPro" id="IPR021857">
    <property type="entry name" value="DUF3467"/>
</dbReference>